<comment type="subcellular location">
    <subcellularLocation>
        <location evidence="2">Mitochondrion</location>
    </subcellularLocation>
</comment>
<keyword evidence="6" id="KW-0809">Transit peptide</keyword>
<comment type="similarity">
    <text evidence="3">Belongs to the FAD-binding oxidoreductase/transferase type 4 family.</text>
</comment>
<evidence type="ECO:0000256" key="7">
    <source>
        <dbReference type="ARBA" id="ARBA00022990"/>
    </source>
</evidence>
<comment type="catalytic activity">
    <reaction evidence="11">
        <text>(R)-lactate + 2 Fe(III)-[cytochrome c] = 2 Fe(II)-[cytochrome c] + pyruvate + 2 H(+)</text>
        <dbReference type="Rhea" id="RHEA:13521"/>
        <dbReference type="Rhea" id="RHEA-COMP:10350"/>
        <dbReference type="Rhea" id="RHEA-COMP:14399"/>
        <dbReference type="ChEBI" id="CHEBI:15361"/>
        <dbReference type="ChEBI" id="CHEBI:15378"/>
        <dbReference type="ChEBI" id="CHEBI:16004"/>
        <dbReference type="ChEBI" id="CHEBI:29033"/>
        <dbReference type="ChEBI" id="CHEBI:29034"/>
        <dbReference type="EC" id="1.1.2.4"/>
    </reaction>
    <physiologicalReaction direction="left-to-right" evidence="11">
        <dbReference type="Rhea" id="RHEA:13522"/>
    </physiologicalReaction>
</comment>
<evidence type="ECO:0000256" key="6">
    <source>
        <dbReference type="ARBA" id="ARBA00022946"/>
    </source>
</evidence>
<dbReference type="InterPro" id="IPR016164">
    <property type="entry name" value="FAD-linked_Oxase-like_C"/>
</dbReference>
<dbReference type="InterPro" id="IPR016169">
    <property type="entry name" value="FAD-bd_PCMH_sub2"/>
</dbReference>
<dbReference type="PROSITE" id="PS51387">
    <property type="entry name" value="FAD_PCMH"/>
    <property type="match status" value="1"/>
</dbReference>
<evidence type="ECO:0000256" key="11">
    <source>
        <dbReference type="ARBA" id="ARBA00051477"/>
    </source>
</evidence>
<evidence type="ECO:0000313" key="17">
    <source>
        <dbReference type="EMBL" id="KAG7329636.1"/>
    </source>
</evidence>
<dbReference type="InterPro" id="IPR036318">
    <property type="entry name" value="FAD-bd_PCMH-like_sf"/>
</dbReference>
<dbReference type="GO" id="GO:0071949">
    <property type="term" value="F:FAD binding"/>
    <property type="evidence" value="ECO:0007669"/>
    <property type="project" value="InterPro"/>
</dbReference>
<dbReference type="SUPFAM" id="SSF56176">
    <property type="entry name" value="FAD-binding/transporter-associated domain-like"/>
    <property type="match status" value="1"/>
</dbReference>
<dbReference type="Pfam" id="PF02913">
    <property type="entry name" value="FAD-oxidase_C"/>
    <property type="match status" value="1"/>
</dbReference>
<evidence type="ECO:0000256" key="3">
    <source>
        <dbReference type="ARBA" id="ARBA00008000"/>
    </source>
</evidence>
<dbReference type="InterPro" id="IPR016171">
    <property type="entry name" value="Vanillyl_alc_oxidase_C-sub2"/>
</dbReference>
<dbReference type="GO" id="GO:0005739">
    <property type="term" value="C:mitochondrion"/>
    <property type="evidence" value="ECO:0007669"/>
    <property type="project" value="UniProtKB-SubCell"/>
</dbReference>
<dbReference type="InterPro" id="IPR006094">
    <property type="entry name" value="Oxid_FAD_bind_N"/>
</dbReference>
<comment type="subunit">
    <text evidence="13">Interacts with CSRP3.</text>
</comment>
<proteinExistence type="inferred from homology"/>
<evidence type="ECO:0000256" key="12">
    <source>
        <dbReference type="ARBA" id="ARBA00053432"/>
    </source>
</evidence>
<comment type="caution">
    <text evidence="17">The sequence shown here is derived from an EMBL/GenBank/DDBJ whole genome shotgun (WGS) entry which is preliminary data.</text>
</comment>
<evidence type="ECO:0000256" key="2">
    <source>
        <dbReference type="ARBA" id="ARBA00004173"/>
    </source>
</evidence>
<dbReference type="EMBL" id="JAHKSW010000008">
    <property type="protein sequence ID" value="KAG7329636.1"/>
    <property type="molecule type" value="Genomic_DNA"/>
</dbReference>
<evidence type="ECO:0000256" key="9">
    <source>
        <dbReference type="ARBA" id="ARBA00023128"/>
    </source>
</evidence>
<dbReference type="GO" id="GO:1903457">
    <property type="term" value="P:lactate catabolic process"/>
    <property type="evidence" value="ECO:0007669"/>
    <property type="project" value="TreeGrafter"/>
</dbReference>
<keyword evidence="9" id="KW-0496">Mitochondrion</keyword>
<comment type="cofactor">
    <cofactor evidence="1">
        <name>FAD</name>
        <dbReference type="ChEBI" id="CHEBI:57692"/>
    </cofactor>
</comment>
<protein>
    <recommendedName>
        <fullName evidence="14">Probable D-lactate dehydrogenase, mitochondrial</fullName>
        <ecNumber evidence="10">1.1.2.4</ecNumber>
    </recommendedName>
</protein>
<accession>A0A9D3NUI6</accession>
<dbReference type="GO" id="GO:0004458">
    <property type="term" value="F:D-lactate dehydrogenase (cytochrome) activity"/>
    <property type="evidence" value="ECO:0007669"/>
    <property type="project" value="UniProtKB-EC"/>
</dbReference>
<evidence type="ECO:0000256" key="10">
    <source>
        <dbReference type="ARBA" id="ARBA00038897"/>
    </source>
</evidence>
<keyword evidence="18" id="KW-1185">Reference proteome</keyword>
<dbReference type="Proteomes" id="UP000824219">
    <property type="component" value="Linkage Group LG08"/>
</dbReference>
<feature type="domain" description="FAD-binding PCMH-type" evidence="16">
    <location>
        <begin position="69"/>
        <end position="249"/>
    </location>
</feature>
<evidence type="ECO:0000256" key="1">
    <source>
        <dbReference type="ARBA" id="ARBA00001974"/>
    </source>
</evidence>
<dbReference type="FunFam" id="3.30.43.10:FF:000010">
    <property type="entry name" value="probable D-lactate dehydrogenase, mitochondrial"/>
    <property type="match status" value="1"/>
</dbReference>
<dbReference type="PANTHER" id="PTHR11748:SF111">
    <property type="entry name" value="D-LACTATE DEHYDROGENASE, MITOCHONDRIAL-RELATED"/>
    <property type="match status" value="1"/>
</dbReference>
<reference evidence="17 18" key="1">
    <citation type="submission" date="2021-06" db="EMBL/GenBank/DDBJ databases">
        <title>Chromosome-level genome assembly of the red-tail catfish (Hemibagrus wyckioides).</title>
        <authorList>
            <person name="Shao F."/>
        </authorList>
    </citation>
    <scope>NUCLEOTIDE SEQUENCE [LARGE SCALE GENOMIC DNA]</scope>
    <source>
        <strain evidence="17">EC202008001</strain>
        <tissue evidence="17">Blood</tissue>
    </source>
</reference>
<dbReference type="Gene3D" id="3.30.465.10">
    <property type="match status" value="1"/>
</dbReference>
<feature type="chain" id="PRO_5038801369" description="Probable D-lactate dehydrogenase, mitochondrial" evidence="15">
    <location>
        <begin position="21"/>
        <end position="491"/>
    </location>
</feature>
<keyword evidence="7" id="KW-0007">Acetylation</keyword>
<evidence type="ECO:0000256" key="14">
    <source>
        <dbReference type="ARBA" id="ARBA00072812"/>
    </source>
</evidence>
<dbReference type="FunFam" id="3.30.465.10:FF:000030">
    <property type="entry name" value="probable D-lactate dehydrogenase, mitochondrial"/>
    <property type="match status" value="1"/>
</dbReference>
<sequence length="491" mass="53301">MSSGLLRLGLLLRPVRLLSSHTEWRRHYSVHSGALERAVAAFRSVSGDDGVSMGLAVREQHGRDESVHRCCPPDVVVFPRCVEEVSALAKICHHHRLPIIPFGTGTGLEGGVGAVKGGVCFSLRKMDQVLDLHSEDFDVSVEPGVTRKALNSYLRDTGLWFPVDPGADASLCGMAATSASGTNAVRYGTMRDNVLNLEVVLADGTIIHTAGKGRRPRKTAAGYNLTNLFVGSEGTLGILTKATLRLFGIPESTVSAVCSFPSVQAAVDSTVQVLQAGVPIARIEFLDDVMISACNHFSSLSYPVLPTLFLEFHGSSRSLEEQVSITEEITRENGGSDFAWAEDEETRSRLWKARHDAWYAALAMRPSCKAYATDVCVPISRLPQVIVETKDDLIRHNITGPIAGHVGDGNFHCLIVLNPDDLDEVQRVHKFTHRLARRALSVNGTCTGEHGVGLGKRTLLREELCPLTMEVMQGIKATLDPKNLMNPGKVL</sequence>
<keyword evidence="15" id="KW-0732">Signal</keyword>
<feature type="signal peptide" evidence="15">
    <location>
        <begin position="1"/>
        <end position="20"/>
    </location>
</feature>
<dbReference type="GO" id="GO:0008720">
    <property type="term" value="F:D-lactate dehydrogenase (NAD+) activity"/>
    <property type="evidence" value="ECO:0007669"/>
    <property type="project" value="TreeGrafter"/>
</dbReference>
<evidence type="ECO:0000256" key="8">
    <source>
        <dbReference type="ARBA" id="ARBA00023002"/>
    </source>
</evidence>
<name>A0A9D3NUI6_9TELE</name>
<organism evidence="17 18">
    <name type="scientific">Hemibagrus wyckioides</name>
    <dbReference type="NCBI Taxonomy" id="337641"/>
    <lineage>
        <taxon>Eukaryota</taxon>
        <taxon>Metazoa</taxon>
        <taxon>Chordata</taxon>
        <taxon>Craniata</taxon>
        <taxon>Vertebrata</taxon>
        <taxon>Euteleostomi</taxon>
        <taxon>Actinopterygii</taxon>
        <taxon>Neopterygii</taxon>
        <taxon>Teleostei</taxon>
        <taxon>Ostariophysi</taxon>
        <taxon>Siluriformes</taxon>
        <taxon>Bagridae</taxon>
        <taxon>Hemibagrus</taxon>
    </lineage>
</organism>
<evidence type="ECO:0000256" key="13">
    <source>
        <dbReference type="ARBA" id="ARBA00063083"/>
    </source>
</evidence>
<evidence type="ECO:0000313" key="18">
    <source>
        <dbReference type="Proteomes" id="UP000824219"/>
    </source>
</evidence>
<dbReference type="OrthoDB" id="5332616at2759"/>
<evidence type="ECO:0000256" key="4">
    <source>
        <dbReference type="ARBA" id="ARBA00022630"/>
    </source>
</evidence>
<dbReference type="InterPro" id="IPR004113">
    <property type="entry name" value="FAD-bd_oxidored_4_C"/>
</dbReference>
<dbReference type="EC" id="1.1.2.4" evidence="10"/>
<dbReference type="Gene3D" id="3.30.70.2740">
    <property type="match status" value="1"/>
</dbReference>
<dbReference type="FunFam" id="3.30.70.2740:FF:000001">
    <property type="entry name" value="D-lactate dehydrogenase mitochondrial"/>
    <property type="match status" value="1"/>
</dbReference>
<dbReference type="FunFam" id="1.10.45.10:FF:000001">
    <property type="entry name" value="D-lactate dehydrogenase mitochondrial"/>
    <property type="match status" value="1"/>
</dbReference>
<gene>
    <name evidence="17" type="ORF">KOW79_007810</name>
</gene>
<comment type="function">
    <text evidence="12">Involved in D-lactate, but not L-lactate catabolic process.</text>
</comment>
<evidence type="ECO:0000256" key="15">
    <source>
        <dbReference type="SAM" id="SignalP"/>
    </source>
</evidence>
<dbReference type="PANTHER" id="PTHR11748">
    <property type="entry name" value="D-LACTATE DEHYDROGENASE"/>
    <property type="match status" value="1"/>
</dbReference>
<dbReference type="Pfam" id="PF01565">
    <property type="entry name" value="FAD_binding_4"/>
    <property type="match status" value="1"/>
</dbReference>
<dbReference type="SUPFAM" id="SSF55103">
    <property type="entry name" value="FAD-linked oxidases, C-terminal domain"/>
    <property type="match status" value="1"/>
</dbReference>
<dbReference type="Gene3D" id="1.10.45.10">
    <property type="entry name" value="Vanillyl-alcohol Oxidase, Chain A, domain 4"/>
    <property type="match status" value="1"/>
</dbReference>
<keyword evidence="8" id="KW-0560">Oxidoreductase</keyword>
<dbReference type="AlphaFoldDB" id="A0A9D3NUI6"/>
<keyword evidence="5" id="KW-0274">FAD</keyword>
<evidence type="ECO:0000259" key="16">
    <source>
        <dbReference type="PROSITE" id="PS51387"/>
    </source>
</evidence>
<evidence type="ECO:0000256" key="5">
    <source>
        <dbReference type="ARBA" id="ARBA00022827"/>
    </source>
</evidence>
<keyword evidence="4" id="KW-0285">Flavoprotein</keyword>
<dbReference type="InterPro" id="IPR016166">
    <property type="entry name" value="FAD-bd_PCMH"/>
</dbReference>